<keyword evidence="3" id="KW-1185">Reference proteome</keyword>
<evidence type="ECO:0000313" key="2">
    <source>
        <dbReference type="EMBL" id="GHG63594.1"/>
    </source>
</evidence>
<organism evidence="2 3">
    <name type="scientific">Streptomyces capoamus</name>
    <dbReference type="NCBI Taxonomy" id="68183"/>
    <lineage>
        <taxon>Bacteria</taxon>
        <taxon>Bacillati</taxon>
        <taxon>Actinomycetota</taxon>
        <taxon>Actinomycetes</taxon>
        <taxon>Kitasatosporales</taxon>
        <taxon>Streptomycetaceae</taxon>
        <taxon>Streptomyces</taxon>
    </lineage>
</organism>
<accession>A0A919EZZ2</accession>
<sequence>MDHREKGGAEQCRAEPLERTGGDAHGRALGEAAEEARESEYDQARDEDTTGTEAVDDATAEEQ</sequence>
<gene>
    <name evidence="2" type="ORF">GCM10018980_54320</name>
</gene>
<reference evidence="3" key="1">
    <citation type="journal article" date="2019" name="Int. J. Syst. Evol. Microbiol.">
        <title>The Global Catalogue of Microorganisms (GCM) 10K type strain sequencing project: providing services to taxonomists for standard genome sequencing and annotation.</title>
        <authorList>
            <consortium name="The Broad Institute Genomics Platform"/>
            <consortium name="The Broad Institute Genome Sequencing Center for Infectious Disease"/>
            <person name="Wu L."/>
            <person name="Ma J."/>
        </authorList>
    </citation>
    <scope>NUCLEOTIDE SEQUENCE [LARGE SCALE GENOMIC DNA]</scope>
    <source>
        <strain evidence="3">JCM 4253</strain>
    </source>
</reference>
<protein>
    <submittedName>
        <fullName evidence="2">Uncharacterized protein</fullName>
    </submittedName>
</protein>
<dbReference type="Proteomes" id="UP000619355">
    <property type="component" value="Unassembled WGS sequence"/>
</dbReference>
<dbReference type="EMBL" id="BNBF01000018">
    <property type="protein sequence ID" value="GHG63594.1"/>
    <property type="molecule type" value="Genomic_DNA"/>
</dbReference>
<feature type="region of interest" description="Disordered" evidence="1">
    <location>
        <begin position="1"/>
        <end position="63"/>
    </location>
</feature>
<proteinExistence type="predicted"/>
<evidence type="ECO:0000313" key="3">
    <source>
        <dbReference type="Proteomes" id="UP000619355"/>
    </source>
</evidence>
<evidence type="ECO:0000256" key="1">
    <source>
        <dbReference type="SAM" id="MobiDB-lite"/>
    </source>
</evidence>
<feature type="compositionally biased region" description="Acidic residues" evidence="1">
    <location>
        <begin position="54"/>
        <end position="63"/>
    </location>
</feature>
<name>A0A919EZZ2_9ACTN</name>
<feature type="compositionally biased region" description="Basic and acidic residues" evidence="1">
    <location>
        <begin position="1"/>
        <end position="48"/>
    </location>
</feature>
<comment type="caution">
    <text evidence="2">The sequence shown here is derived from an EMBL/GenBank/DDBJ whole genome shotgun (WGS) entry which is preliminary data.</text>
</comment>
<dbReference type="AlphaFoldDB" id="A0A919EZZ2"/>